<dbReference type="EMBL" id="CAJVPY010005967">
    <property type="protein sequence ID" value="CAG8653785.1"/>
    <property type="molecule type" value="Genomic_DNA"/>
</dbReference>
<gene>
    <name evidence="1" type="ORF">DERYTH_LOCUS10329</name>
</gene>
<accession>A0A9N9DV73</accession>
<organism evidence="1 2">
    <name type="scientific">Dentiscutata erythropus</name>
    <dbReference type="NCBI Taxonomy" id="1348616"/>
    <lineage>
        <taxon>Eukaryota</taxon>
        <taxon>Fungi</taxon>
        <taxon>Fungi incertae sedis</taxon>
        <taxon>Mucoromycota</taxon>
        <taxon>Glomeromycotina</taxon>
        <taxon>Glomeromycetes</taxon>
        <taxon>Diversisporales</taxon>
        <taxon>Gigasporaceae</taxon>
        <taxon>Dentiscutata</taxon>
    </lineage>
</organism>
<keyword evidence="2" id="KW-1185">Reference proteome</keyword>
<proteinExistence type="predicted"/>
<feature type="non-terminal residue" evidence="1">
    <location>
        <position position="1"/>
    </location>
</feature>
<evidence type="ECO:0000313" key="2">
    <source>
        <dbReference type="Proteomes" id="UP000789405"/>
    </source>
</evidence>
<name>A0A9N9DV73_9GLOM</name>
<sequence length="49" mass="5815">QGFFEGYNAVALSKLSFRLNRASSDRETRSQTKILFLIYIKRKFGRWTL</sequence>
<comment type="caution">
    <text evidence="1">The sequence shown here is derived from an EMBL/GenBank/DDBJ whole genome shotgun (WGS) entry which is preliminary data.</text>
</comment>
<protein>
    <submittedName>
        <fullName evidence="1">13942_t:CDS:1</fullName>
    </submittedName>
</protein>
<dbReference type="Proteomes" id="UP000789405">
    <property type="component" value="Unassembled WGS sequence"/>
</dbReference>
<evidence type="ECO:0000313" key="1">
    <source>
        <dbReference type="EMBL" id="CAG8653785.1"/>
    </source>
</evidence>
<dbReference type="AlphaFoldDB" id="A0A9N9DV73"/>
<reference evidence="1" key="1">
    <citation type="submission" date="2021-06" db="EMBL/GenBank/DDBJ databases">
        <authorList>
            <person name="Kallberg Y."/>
            <person name="Tangrot J."/>
            <person name="Rosling A."/>
        </authorList>
    </citation>
    <scope>NUCLEOTIDE SEQUENCE</scope>
    <source>
        <strain evidence="1">MA453B</strain>
    </source>
</reference>